<dbReference type="RefSeq" id="WP_359354046.1">
    <property type="nucleotide sequence ID" value="NZ_JBEYXV010000016.1"/>
</dbReference>
<name>A0ABV3BWB1_9ACTN</name>
<protein>
    <submittedName>
        <fullName evidence="1">Uncharacterized protein</fullName>
    </submittedName>
</protein>
<comment type="caution">
    <text evidence="1">The sequence shown here is derived from an EMBL/GenBank/DDBJ whole genome shotgun (WGS) entry which is preliminary data.</text>
</comment>
<dbReference type="EMBL" id="JBEYXV010000016">
    <property type="protein sequence ID" value="MEU6824582.1"/>
    <property type="molecule type" value="Genomic_DNA"/>
</dbReference>
<dbReference type="Pfam" id="PF19953">
    <property type="entry name" value="EACC1"/>
    <property type="match status" value="1"/>
</dbReference>
<keyword evidence="2" id="KW-1185">Reference proteome</keyword>
<evidence type="ECO:0000313" key="2">
    <source>
        <dbReference type="Proteomes" id="UP001551176"/>
    </source>
</evidence>
<accession>A0ABV3BWB1</accession>
<dbReference type="InterPro" id="IPR045428">
    <property type="entry name" value="EACC1"/>
</dbReference>
<gene>
    <name evidence="1" type="ORF">ABZ921_28460</name>
</gene>
<proteinExistence type="predicted"/>
<sequence>MSIQIKVSGPAGSDAALVRDLHSWLQREDDLRGRVRLRAEAPGPGQMGAVSELVLTTVSSGTVAALVASAQLWIKQRRANLSIVVRHPDGKEVEIDAEQIAGAEEFIRTVLRDSDPAP</sequence>
<evidence type="ECO:0000313" key="1">
    <source>
        <dbReference type="EMBL" id="MEU6824582.1"/>
    </source>
</evidence>
<dbReference type="Proteomes" id="UP001551176">
    <property type="component" value="Unassembled WGS sequence"/>
</dbReference>
<reference evidence="1 2" key="1">
    <citation type="submission" date="2024-06" db="EMBL/GenBank/DDBJ databases">
        <title>The Natural Products Discovery Center: Release of the First 8490 Sequenced Strains for Exploring Actinobacteria Biosynthetic Diversity.</title>
        <authorList>
            <person name="Kalkreuter E."/>
            <person name="Kautsar S.A."/>
            <person name="Yang D."/>
            <person name="Bader C.D."/>
            <person name="Teijaro C.N."/>
            <person name="Fluegel L."/>
            <person name="Davis C.M."/>
            <person name="Simpson J.R."/>
            <person name="Lauterbach L."/>
            <person name="Steele A.D."/>
            <person name="Gui C."/>
            <person name="Meng S."/>
            <person name="Li G."/>
            <person name="Viehrig K."/>
            <person name="Ye F."/>
            <person name="Su P."/>
            <person name="Kiefer A.F."/>
            <person name="Nichols A."/>
            <person name="Cepeda A.J."/>
            <person name="Yan W."/>
            <person name="Fan B."/>
            <person name="Jiang Y."/>
            <person name="Adhikari A."/>
            <person name="Zheng C.-J."/>
            <person name="Schuster L."/>
            <person name="Cowan T.M."/>
            <person name="Smanski M.J."/>
            <person name="Chevrette M.G."/>
            <person name="De Carvalho L.P.S."/>
            <person name="Shen B."/>
        </authorList>
    </citation>
    <scope>NUCLEOTIDE SEQUENCE [LARGE SCALE GENOMIC DNA]</scope>
    <source>
        <strain evidence="1 2">NPDC046838</strain>
    </source>
</reference>
<organism evidence="1 2">
    <name type="scientific">Streptomyces atriruber</name>
    <dbReference type="NCBI Taxonomy" id="545121"/>
    <lineage>
        <taxon>Bacteria</taxon>
        <taxon>Bacillati</taxon>
        <taxon>Actinomycetota</taxon>
        <taxon>Actinomycetes</taxon>
        <taxon>Kitasatosporales</taxon>
        <taxon>Streptomycetaceae</taxon>
        <taxon>Streptomyces</taxon>
    </lineage>
</organism>